<evidence type="ECO:0000256" key="11">
    <source>
        <dbReference type="ARBA" id="ARBA00023319"/>
    </source>
</evidence>
<evidence type="ECO:0000256" key="15">
    <source>
        <dbReference type="SAM" id="Phobius"/>
    </source>
</evidence>
<dbReference type="GO" id="GO:0043542">
    <property type="term" value="P:endothelial cell migration"/>
    <property type="evidence" value="ECO:0007669"/>
    <property type="project" value="Ensembl"/>
</dbReference>
<evidence type="ECO:0000256" key="5">
    <source>
        <dbReference type="ARBA" id="ARBA00022692"/>
    </source>
</evidence>
<comment type="function">
    <text evidence="12">Peptide Lv enhances L-type voltage-gated calcium channel (L-VGCC) currents in retinal photoreceptors.</text>
</comment>
<organism evidence="17 18">
    <name type="scientific">Ficedula albicollis</name>
    <name type="common">Collared flycatcher</name>
    <name type="synonym">Muscicapa albicollis</name>
    <dbReference type="NCBI Taxonomy" id="59894"/>
    <lineage>
        <taxon>Eukaryota</taxon>
        <taxon>Metazoa</taxon>
        <taxon>Chordata</taxon>
        <taxon>Craniata</taxon>
        <taxon>Vertebrata</taxon>
        <taxon>Euteleostomi</taxon>
        <taxon>Archelosauria</taxon>
        <taxon>Archosauria</taxon>
        <taxon>Dinosauria</taxon>
        <taxon>Saurischia</taxon>
        <taxon>Theropoda</taxon>
        <taxon>Coelurosauria</taxon>
        <taxon>Aves</taxon>
        <taxon>Neognathae</taxon>
        <taxon>Neoaves</taxon>
        <taxon>Telluraves</taxon>
        <taxon>Australaves</taxon>
        <taxon>Passeriformes</taxon>
        <taxon>Muscicapidae</taxon>
        <taxon>Ficedula</taxon>
    </lineage>
</organism>
<evidence type="ECO:0000256" key="6">
    <source>
        <dbReference type="ARBA" id="ARBA00022729"/>
    </source>
</evidence>
<dbReference type="GO" id="GO:0061298">
    <property type="term" value="P:retina vasculature development in camera-type eye"/>
    <property type="evidence" value="ECO:0007669"/>
    <property type="project" value="Ensembl"/>
</dbReference>
<dbReference type="InterPro" id="IPR007110">
    <property type="entry name" value="Ig-like_dom"/>
</dbReference>
<reference evidence="17" key="2">
    <citation type="submission" date="2025-08" db="UniProtKB">
        <authorList>
            <consortium name="Ensembl"/>
        </authorList>
    </citation>
    <scope>IDENTIFICATION</scope>
</reference>
<dbReference type="GO" id="GO:0005886">
    <property type="term" value="C:plasma membrane"/>
    <property type="evidence" value="ECO:0007669"/>
    <property type="project" value="UniProtKB-SubCell"/>
</dbReference>
<dbReference type="GO" id="GO:0005576">
    <property type="term" value="C:extracellular region"/>
    <property type="evidence" value="ECO:0007669"/>
    <property type="project" value="UniProtKB-SubCell"/>
</dbReference>
<proteinExistence type="predicted"/>
<reference evidence="17 18" key="1">
    <citation type="journal article" date="2012" name="Nature">
        <title>The genomic landscape of species divergence in Ficedula flycatchers.</title>
        <authorList>
            <person name="Ellegren H."/>
            <person name="Smeds L."/>
            <person name="Burri R."/>
            <person name="Olason P.I."/>
            <person name="Backstrom N."/>
            <person name="Kawakami T."/>
            <person name="Kunstner A."/>
            <person name="Makinen H."/>
            <person name="Nadachowska-Brzyska K."/>
            <person name="Qvarnstrom A."/>
            <person name="Uebbing S."/>
            <person name="Wolf J.B."/>
        </authorList>
    </citation>
    <scope>NUCLEOTIDE SEQUENCE [LARGE SCALE GENOMIC DNA]</scope>
</reference>
<dbReference type="PROSITE" id="PS50835">
    <property type="entry name" value="IG_LIKE"/>
    <property type="match status" value="1"/>
</dbReference>
<dbReference type="Ensembl" id="ENSFALT00000029359.1">
    <property type="protein sequence ID" value="ENSFALP00000029048.1"/>
    <property type="gene ID" value="ENSFALG00000007538.2"/>
</dbReference>
<feature type="region of interest" description="Disordered" evidence="14">
    <location>
        <begin position="323"/>
        <end position="364"/>
    </location>
</feature>
<keyword evidence="10" id="KW-0325">Glycoprotein</keyword>
<evidence type="ECO:0000256" key="3">
    <source>
        <dbReference type="ARBA" id="ARBA00022475"/>
    </source>
</evidence>
<evidence type="ECO:0000256" key="13">
    <source>
        <dbReference type="ARBA" id="ARBA00071759"/>
    </source>
</evidence>
<feature type="domain" description="Ig-like" evidence="16">
    <location>
        <begin position="102"/>
        <end position="213"/>
    </location>
</feature>
<comment type="subcellular location">
    <subcellularLocation>
        <location evidence="1">Cell membrane</location>
        <topology evidence="1">Single-pass type I membrane protein</topology>
    </subcellularLocation>
    <subcellularLocation>
        <location evidence="2">Secreted</location>
    </subcellularLocation>
</comment>
<dbReference type="InterPro" id="IPR036179">
    <property type="entry name" value="Ig-like_dom_sf"/>
</dbReference>
<dbReference type="Gene3D" id="2.60.40.10">
    <property type="entry name" value="Immunoglobulins"/>
    <property type="match status" value="1"/>
</dbReference>
<keyword evidence="18" id="KW-1185">Reference proteome</keyword>
<sequence>MMWTGKGGDTKRRAEGSRNAAKRKGVGRAGKKRKKKKIGGERGGDEKQGEKGGPGGEEARGRGGEEGGSSAEGTGRDGTGAPRAMRLLATALAALLATASAPDACEALNVTVSPGPTVQYSEGDNATLYCHISQKRKTDSLLAVRWVFAASPTQEHLMIKMTKFGSVQYYGNYTHHFHKQRLHLLKEKHGTMYKFLILSLQQTDQGHYICKVQEIGKHRNKWTAWSNGTAATEIRGRGGYCTRHRFPGRKEKVISSKSSDHPTFKKNHEAWKFFEDLYVYAVFVCSIGIISVLLFTLVILCQSLLNRRRSTVKHYLVKCPQNSSGETVTSVTSMSPLQPKKVKKKKEKEKLEQPPAIPAKGGKECPVPAAGTDCPLSAALAILRCYSVSPSRRSQLPLTEEREEPLQQYSLCSQIKEDLQFQVTLTNSWVNLLSNAAGAEPERERRERT</sequence>
<dbReference type="InterPro" id="IPR013783">
    <property type="entry name" value="Ig-like_fold"/>
</dbReference>
<evidence type="ECO:0000256" key="10">
    <source>
        <dbReference type="ARBA" id="ARBA00023180"/>
    </source>
</evidence>
<keyword evidence="9" id="KW-1015">Disulfide bond</keyword>
<keyword evidence="6" id="KW-0732">Signal</keyword>
<accession>A0A803W242</accession>
<protein>
    <recommendedName>
        <fullName evidence="13">V-set and transmembrane domain-containing protein 4</fullName>
    </recommendedName>
</protein>
<evidence type="ECO:0000313" key="17">
    <source>
        <dbReference type="Ensembl" id="ENSFALP00000029048.1"/>
    </source>
</evidence>
<dbReference type="PANTHER" id="PTHR12207:SF8">
    <property type="entry name" value="V-SET AND TRANSMEMBRANE DOMAIN-CONTAINING PROTEIN 4"/>
    <property type="match status" value="1"/>
</dbReference>
<dbReference type="Proteomes" id="UP000016665">
    <property type="component" value="Chromosome 6"/>
</dbReference>
<dbReference type="GO" id="GO:0042311">
    <property type="term" value="P:vasodilation"/>
    <property type="evidence" value="ECO:0007669"/>
    <property type="project" value="Ensembl"/>
</dbReference>
<feature type="transmembrane region" description="Helical" evidence="15">
    <location>
        <begin position="277"/>
        <end position="300"/>
    </location>
</feature>
<dbReference type="InterPro" id="IPR051102">
    <property type="entry name" value="IgSF_V-set/TM_domain"/>
</dbReference>
<keyword evidence="4" id="KW-0964">Secreted</keyword>
<evidence type="ECO:0000259" key="16">
    <source>
        <dbReference type="PROSITE" id="PS50835"/>
    </source>
</evidence>
<dbReference type="GeneTree" id="ENSGT00390000008566"/>
<dbReference type="Pfam" id="PF07686">
    <property type="entry name" value="V-set"/>
    <property type="match status" value="1"/>
</dbReference>
<evidence type="ECO:0000256" key="9">
    <source>
        <dbReference type="ARBA" id="ARBA00023157"/>
    </source>
</evidence>
<evidence type="ECO:0000256" key="2">
    <source>
        <dbReference type="ARBA" id="ARBA00004613"/>
    </source>
</evidence>
<dbReference type="GO" id="GO:0002040">
    <property type="term" value="P:sprouting angiogenesis"/>
    <property type="evidence" value="ECO:0007669"/>
    <property type="project" value="Ensembl"/>
</dbReference>
<evidence type="ECO:0000256" key="4">
    <source>
        <dbReference type="ARBA" id="ARBA00022525"/>
    </source>
</evidence>
<keyword evidence="7 15" id="KW-1133">Transmembrane helix</keyword>
<reference evidence="17" key="3">
    <citation type="submission" date="2025-09" db="UniProtKB">
        <authorList>
            <consortium name="Ensembl"/>
        </authorList>
    </citation>
    <scope>IDENTIFICATION</scope>
</reference>
<evidence type="ECO:0000256" key="12">
    <source>
        <dbReference type="ARBA" id="ARBA00059484"/>
    </source>
</evidence>
<dbReference type="FunFam" id="2.60.40.10:FF:000667">
    <property type="entry name" value="V-set and transmembrane domain containing 4"/>
    <property type="match status" value="1"/>
</dbReference>
<evidence type="ECO:0000313" key="18">
    <source>
        <dbReference type="Proteomes" id="UP000016665"/>
    </source>
</evidence>
<dbReference type="GO" id="GO:0097601">
    <property type="term" value="P:retina blood vessel maintenance"/>
    <property type="evidence" value="ECO:0007669"/>
    <property type="project" value="Ensembl"/>
</dbReference>
<feature type="compositionally biased region" description="Basic and acidic residues" evidence="14">
    <location>
        <begin position="38"/>
        <end position="50"/>
    </location>
</feature>
<name>A0A803W242_FICAL</name>
<evidence type="ECO:0000256" key="14">
    <source>
        <dbReference type="SAM" id="MobiDB-lite"/>
    </source>
</evidence>
<evidence type="ECO:0000256" key="1">
    <source>
        <dbReference type="ARBA" id="ARBA00004251"/>
    </source>
</evidence>
<gene>
    <name evidence="17" type="primary">VSTM4</name>
</gene>
<feature type="compositionally biased region" description="Basic residues" evidence="14">
    <location>
        <begin position="20"/>
        <end position="37"/>
    </location>
</feature>
<keyword evidence="11" id="KW-0393">Immunoglobulin domain</keyword>
<feature type="compositionally biased region" description="Polar residues" evidence="14">
    <location>
        <begin position="323"/>
        <end position="335"/>
    </location>
</feature>
<dbReference type="GO" id="GO:0001935">
    <property type="term" value="P:endothelial cell proliferation"/>
    <property type="evidence" value="ECO:0007669"/>
    <property type="project" value="Ensembl"/>
</dbReference>
<evidence type="ECO:0000256" key="7">
    <source>
        <dbReference type="ARBA" id="ARBA00022989"/>
    </source>
</evidence>
<dbReference type="InterPro" id="IPR013106">
    <property type="entry name" value="Ig_V-set"/>
</dbReference>
<dbReference type="AlphaFoldDB" id="A0A803W242"/>
<keyword evidence="3" id="KW-1003">Cell membrane</keyword>
<dbReference type="PANTHER" id="PTHR12207">
    <property type="entry name" value="V-SET AND TRANSMEMBRANE DOMAIN-CONTAINING PROTEIN"/>
    <property type="match status" value="1"/>
</dbReference>
<evidence type="ECO:0000256" key="8">
    <source>
        <dbReference type="ARBA" id="ARBA00023136"/>
    </source>
</evidence>
<keyword evidence="8 15" id="KW-0472">Membrane</keyword>
<dbReference type="SUPFAM" id="SSF48726">
    <property type="entry name" value="Immunoglobulin"/>
    <property type="match status" value="1"/>
</dbReference>
<keyword evidence="5 15" id="KW-0812">Transmembrane</keyword>
<feature type="region of interest" description="Disordered" evidence="14">
    <location>
        <begin position="1"/>
        <end position="81"/>
    </location>
</feature>